<dbReference type="PROSITE" id="PS50994">
    <property type="entry name" value="INTEGRASE"/>
    <property type="match status" value="1"/>
</dbReference>
<evidence type="ECO:0000313" key="3">
    <source>
        <dbReference type="Proteomes" id="UP000838878"/>
    </source>
</evidence>
<dbReference type="GO" id="GO:0003676">
    <property type="term" value="F:nucleic acid binding"/>
    <property type="evidence" value="ECO:0007669"/>
    <property type="project" value="InterPro"/>
</dbReference>
<dbReference type="GO" id="GO:0015074">
    <property type="term" value="P:DNA integration"/>
    <property type="evidence" value="ECO:0007669"/>
    <property type="project" value="InterPro"/>
</dbReference>
<evidence type="ECO:0000259" key="1">
    <source>
        <dbReference type="PROSITE" id="PS50994"/>
    </source>
</evidence>
<dbReference type="Gene3D" id="3.30.420.10">
    <property type="entry name" value="Ribonuclease H-like superfamily/Ribonuclease H"/>
    <property type="match status" value="1"/>
</dbReference>
<dbReference type="EMBL" id="OV170225">
    <property type="protein sequence ID" value="CAH0725780.1"/>
    <property type="molecule type" value="Genomic_DNA"/>
</dbReference>
<dbReference type="InterPro" id="IPR036397">
    <property type="entry name" value="RNaseH_sf"/>
</dbReference>
<reference evidence="2" key="1">
    <citation type="submission" date="2021-12" db="EMBL/GenBank/DDBJ databases">
        <authorList>
            <person name="Martin H S."/>
        </authorList>
    </citation>
    <scope>NUCLEOTIDE SEQUENCE</scope>
</reference>
<feature type="non-terminal residue" evidence="2">
    <location>
        <position position="152"/>
    </location>
</feature>
<gene>
    <name evidence="2" type="ORF">BINO364_LOCUS11329</name>
</gene>
<organism evidence="2 3">
    <name type="scientific">Brenthis ino</name>
    <name type="common">lesser marbled fritillary</name>
    <dbReference type="NCBI Taxonomy" id="405034"/>
    <lineage>
        <taxon>Eukaryota</taxon>
        <taxon>Metazoa</taxon>
        <taxon>Ecdysozoa</taxon>
        <taxon>Arthropoda</taxon>
        <taxon>Hexapoda</taxon>
        <taxon>Insecta</taxon>
        <taxon>Pterygota</taxon>
        <taxon>Neoptera</taxon>
        <taxon>Endopterygota</taxon>
        <taxon>Lepidoptera</taxon>
        <taxon>Glossata</taxon>
        <taxon>Ditrysia</taxon>
        <taxon>Papilionoidea</taxon>
        <taxon>Nymphalidae</taxon>
        <taxon>Heliconiinae</taxon>
        <taxon>Argynnini</taxon>
        <taxon>Brenthis</taxon>
    </lineage>
</organism>
<protein>
    <recommendedName>
        <fullName evidence="1">Integrase catalytic domain-containing protein</fullName>
    </recommendedName>
</protein>
<dbReference type="InterPro" id="IPR001584">
    <property type="entry name" value="Integrase_cat-core"/>
</dbReference>
<accession>A0A8J9VG59</accession>
<sequence length="152" mass="17133">MDITSKQGTKYSEEYHECYSHNVFIKYVLRNYSADKSEGSSLAALKSILHLFGMLIQVVVEGGPEFLGEFKSYFNHYGINVDVIPPRISQANGQAERVICMLKNALTMIKNYKTENYKTALETLQLAFNFTRYRVPGVIPLTLDTSSALCSS</sequence>
<name>A0A8J9VG59_9NEOP</name>
<dbReference type="Proteomes" id="UP000838878">
    <property type="component" value="Chromosome 5"/>
</dbReference>
<proteinExistence type="predicted"/>
<dbReference type="SUPFAM" id="SSF53098">
    <property type="entry name" value="Ribonuclease H-like"/>
    <property type="match status" value="1"/>
</dbReference>
<evidence type="ECO:0000313" key="2">
    <source>
        <dbReference type="EMBL" id="CAH0725780.1"/>
    </source>
</evidence>
<dbReference type="AlphaFoldDB" id="A0A8J9VG59"/>
<dbReference type="OrthoDB" id="116216at2759"/>
<dbReference type="InterPro" id="IPR012337">
    <property type="entry name" value="RNaseH-like_sf"/>
</dbReference>
<keyword evidence="3" id="KW-1185">Reference proteome</keyword>
<feature type="domain" description="Integrase catalytic" evidence="1">
    <location>
        <begin position="1"/>
        <end position="148"/>
    </location>
</feature>